<dbReference type="Gene3D" id="2.160.10.10">
    <property type="entry name" value="Hexapeptide repeat proteins"/>
    <property type="match status" value="2"/>
</dbReference>
<dbReference type="SUPFAM" id="SSF51161">
    <property type="entry name" value="Trimeric LpxA-like enzymes"/>
    <property type="match status" value="2"/>
</dbReference>
<evidence type="ECO:0000256" key="3">
    <source>
        <dbReference type="ARBA" id="ARBA00023315"/>
    </source>
</evidence>
<evidence type="ECO:0000313" key="5">
    <source>
        <dbReference type="Proteomes" id="UP000439123"/>
    </source>
</evidence>
<dbReference type="EMBL" id="CABWLC010000005">
    <property type="protein sequence ID" value="VXA82445.1"/>
    <property type="molecule type" value="Genomic_DNA"/>
</dbReference>
<evidence type="ECO:0000256" key="1">
    <source>
        <dbReference type="ARBA" id="ARBA00022679"/>
    </source>
</evidence>
<evidence type="ECO:0000313" key="4">
    <source>
        <dbReference type="EMBL" id="VXA82445.1"/>
    </source>
</evidence>
<name>A0A653KSQ8_AERVE</name>
<gene>
    <name evidence="4" type="ORF">AERO8C_130032</name>
</gene>
<dbReference type="Proteomes" id="UP000439123">
    <property type="component" value="Unassembled WGS sequence"/>
</dbReference>
<evidence type="ECO:0000256" key="2">
    <source>
        <dbReference type="ARBA" id="ARBA00022737"/>
    </source>
</evidence>
<dbReference type="InterPro" id="IPR011004">
    <property type="entry name" value="Trimer_LpxA-like_sf"/>
</dbReference>
<keyword evidence="3" id="KW-0012">Acyltransferase</keyword>
<dbReference type="PANTHER" id="PTHR23416:SF78">
    <property type="entry name" value="LIPOPOLYSACCHARIDE BIOSYNTHESIS O-ACETYL TRANSFERASE WBBJ-RELATED"/>
    <property type="match status" value="1"/>
</dbReference>
<dbReference type="CDD" id="cd04647">
    <property type="entry name" value="LbH_MAT_like"/>
    <property type="match status" value="1"/>
</dbReference>
<dbReference type="InterPro" id="IPR018357">
    <property type="entry name" value="Hexapep_transf_CS"/>
</dbReference>
<dbReference type="GO" id="GO:0016746">
    <property type="term" value="F:acyltransferase activity"/>
    <property type="evidence" value="ECO:0007669"/>
    <property type="project" value="UniProtKB-KW"/>
</dbReference>
<proteinExistence type="predicted"/>
<keyword evidence="1 4" id="KW-0808">Transferase</keyword>
<dbReference type="PANTHER" id="PTHR23416">
    <property type="entry name" value="SIALIC ACID SYNTHASE-RELATED"/>
    <property type="match status" value="1"/>
</dbReference>
<dbReference type="RefSeq" id="WP_159158482.1">
    <property type="nucleotide sequence ID" value="NZ_JAAKUO010000002.1"/>
</dbReference>
<sequence length="223" mass="24092">MKIKKTLKMLAYSSESFNISILFRVLIMLLRGWGIKIRTSTIKYPFFVGSRVRIIGPIRKLKIGKMVKIENDVVIQTYSKSDITICNKVTIGEGTKIRPSSYYGGELGEGIYIGNGSAIGVNSYLGCSGFIYIGDDVIIGPNFTAIAENHNFEDKNIPIKMQGVKRSAIKIADNVWIGCNVTILAGVEIGTGSVIAAGAVVTKSLPPGSLAAGIPARVIREIH</sequence>
<accession>A0A653KSQ8</accession>
<protein>
    <submittedName>
        <fullName evidence="4">Transferase hexapeptide (Six repeat-containing protein)</fullName>
    </submittedName>
</protein>
<dbReference type="InterPro" id="IPR051159">
    <property type="entry name" value="Hexapeptide_acetyltransf"/>
</dbReference>
<reference evidence="4 5" key="1">
    <citation type="submission" date="2019-10" db="EMBL/GenBank/DDBJ databases">
        <authorList>
            <person name="Karimi E."/>
        </authorList>
    </citation>
    <scope>NUCLEOTIDE SEQUENCE [LARGE SCALE GENOMIC DNA]</scope>
    <source>
        <strain evidence="4">Aeromonas sp. 8C</strain>
    </source>
</reference>
<dbReference type="InterPro" id="IPR001451">
    <property type="entry name" value="Hexapep"/>
</dbReference>
<keyword evidence="2" id="KW-0677">Repeat</keyword>
<dbReference type="PROSITE" id="PS00101">
    <property type="entry name" value="HEXAPEP_TRANSFERASES"/>
    <property type="match status" value="1"/>
</dbReference>
<dbReference type="AlphaFoldDB" id="A0A653KSQ8"/>
<dbReference type="Pfam" id="PF00132">
    <property type="entry name" value="Hexapep"/>
    <property type="match status" value="1"/>
</dbReference>
<organism evidence="4 5">
    <name type="scientific">Aeromonas veronii</name>
    <dbReference type="NCBI Taxonomy" id="654"/>
    <lineage>
        <taxon>Bacteria</taxon>
        <taxon>Pseudomonadati</taxon>
        <taxon>Pseudomonadota</taxon>
        <taxon>Gammaproteobacteria</taxon>
        <taxon>Aeromonadales</taxon>
        <taxon>Aeromonadaceae</taxon>
        <taxon>Aeromonas</taxon>
    </lineage>
</organism>